<gene>
    <name evidence="2" type="ORF">WKV53_05430</name>
</gene>
<accession>A0ABU9AS51</accession>
<name>A0ABU9AS51_9BACT</name>
<keyword evidence="3" id="KW-1185">Reference proteome</keyword>
<feature type="signal peptide" evidence="1">
    <location>
        <begin position="1"/>
        <end position="16"/>
    </location>
</feature>
<keyword evidence="1" id="KW-0732">Signal</keyword>
<evidence type="ECO:0000313" key="2">
    <source>
        <dbReference type="EMBL" id="MEK7949922.1"/>
    </source>
</evidence>
<organism evidence="2 3">
    <name type="scientific">Luteolibacter soli</name>
    <dbReference type="NCBI Taxonomy" id="3135280"/>
    <lineage>
        <taxon>Bacteria</taxon>
        <taxon>Pseudomonadati</taxon>
        <taxon>Verrucomicrobiota</taxon>
        <taxon>Verrucomicrobiia</taxon>
        <taxon>Verrucomicrobiales</taxon>
        <taxon>Verrucomicrobiaceae</taxon>
        <taxon>Luteolibacter</taxon>
    </lineage>
</organism>
<feature type="chain" id="PRO_5046748822" description="PEP-CTERM sorting domain-containing protein" evidence="1">
    <location>
        <begin position="17"/>
        <end position="301"/>
    </location>
</feature>
<dbReference type="RefSeq" id="WP_341403338.1">
    <property type="nucleotide sequence ID" value="NZ_JBBUKT010000002.1"/>
</dbReference>
<reference evidence="2 3" key="1">
    <citation type="submission" date="2024-04" db="EMBL/GenBank/DDBJ databases">
        <title>Luteolibacter sp. isolated from soil.</title>
        <authorList>
            <person name="An J."/>
        </authorList>
    </citation>
    <scope>NUCLEOTIDE SEQUENCE [LARGE SCALE GENOMIC DNA]</scope>
    <source>
        <strain evidence="2 3">Y139</strain>
    </source>
</reference>
<comment type="caution">
    <text evidence="2">The sequence shown here is derived from an EMBL/GenBank/DDBJ whole genome shotgun (WGS) entry which is preliminary data.</text>
</comment>
<evidence type="ECO:0008006" key="4">
    <source>
        <dbReference type="Google" id="ProtNLM"/>
    </source>
</evidence>
<evidence type="ECO:0000256" key="1">
    <source>
        <dbReference type="SAM" id="SignalP"/>
    </source>
</evidence>
<proteinExistence type="predicted"/>
<dbReference type="Proteomes" id="UP001371305">
    <property type="component" value="Unassembled WGS sequence"/>
</dbReference>
<sequence>MKLRLLPFLIPAVLHAGPYSGAAGTAGSEAIVRTDPRFVAWASGNSEITYGTDVDNTWKTPAKATGPATNNTLDIVCLGNGGRITMYFPFPLKDGSGADFAVFENSFSATFLELAFVEVSSDGVNFFRFPSASLTASAVGAFGNVDPTNIDGLAGKHQVGYGTPFDLATLPASPLLDKNHVCFVRIVDIIGNGATKDSDNRPIYDPTPTVGSGGFDLEAIGAININSGDFRMTGFTITGSTANLEWQSNPGSSYRIETSDKLDNWQPVETLAGSMDRGLTTRSAPIPAGPKRFWRVIRVGS</sequence>
<evidence type="ECO:0000313" key="3">
    <source>
        <dbReference type="Proteomes" id="UP001371305"/>
    </source>
</evidence>
<dbReference type="EMBL" id="JBBUKT010000002">
    <property type="protein sequence ID" value="MEK7949922.1"/>
    <property type="molecule type" value="Genomic_DNA"/>
</dbReference>
<protein>
    <recommendedName>
        <fullName evidence="4">PEP-CTERM sorting domain-containing protein</fullName>
    </recommendedName>
</protein>